<evidence type="ECO:0000313" key="1">
    <source>
        <dbReference type="EMBL" id="MBA8953382.1"/>
    </source>
</evidence>
<dbReference type="AlphaFoldDB" id="A0A7W3QN84"/>
<sequence>MSEEASFETPTPDPALRRLDFLVGSWDVKGSTIEGPMGPAGETEWMEGGFFLVPGDSLVVTGPARIRRTSSSDGTIRVDSKVPVGPDAWTPMMSYVLTRNG</sequence>
<organism evidence="1 2">
    <name type="scientific">Actinomadura namibiensis</name>
    <dbReference type="NCBI Taxonomy" id="182080"/>
    <lineage>
        <taxon>Bacteria</taxon>
        <taxon>Bacillati</taxon>
        <taxon>Actinomycetota</taxon>
        <taxon>Actinomycetes</taxon>
        <taxon>Streptosporangiales</taxon>
        <taxon>Thermomonosporaceae</taxon>
        <taxon>Actinomadura</taxon>
    </lineage>
</organism>
<reference evidence="1 2" key="1">
    <citation type="submission" date="2020-08" db="EMBL/GenBank/DDBJ databases">
        <title>Genomic Encyclopedia of Type Strains, Phase IV (KMG-IV): sequencing the most valuable type-strain genomes for metagenomic binning, comparative biology and taxonomic classification.</title>
        <authorList>
            <person name="Goeker M."/>
        </authorList>
    </citation>
    <scope>NUCLEOTIDE SEQUENCE [LARGE SCALE GENOMIC DNA]</scope>
    <source>
        <strain evidence="1 2">DSM 44197</strain>
    </source>
</reference>
<proteinExistence type="predicted"/>
<accession>A0A7W3QN84</accession>
<dbReference type="RefSeq" id="WP_182845540.1">
    <property type="nucleotide sequence ID" value="NZ_BAAALP010000001.1"/>
</dbReference>
<dbReference type="Proteomes" id="UP000572680">
    <property type="component" value="Unassembled WGS sequence"/>
</dbReference>
<evidence type="ECO:0000313" key="2">
    <source>
        <dbReference type="Proteomes" id="UP000572680"/>
    </source>
</evidence>
<protein>
    <recommendedName>
        <fullName evidence="3">DUF1579 domain-containing protein</fullName>
    </recommendedName>
</protein>
<comment type="caution">
    <text evidence="1">The sequence shown here is derived from an EMBL/GenBank/DDBJ whole genome shotgun (WGS) entry which is preliminary data.</text>
</comment>
<gene>
    <name evidence="1" type="ORF">HNR61_005032</name>
</gene>
<evidence type="ECO:0008006" key="3">
    <source>
        <dbReference type="Google" id="ProtNLM"/>
    </source>
</evidence>
<name>A0A7W3QN84_ACTNM</name>
<dbReference type="EMBL" id="JACJIA010000006">
    <property type="protein sequence ID" value="MBA8953382.1"/>
    <property type="molecule type" value="Genomic_DNA"/>
</dbReference>
<keyword evidence="2" id="KW-1185">Reference proteome</keyword>